<dbReference type="SUPFAM" id="SSF57889">
    <property type="entry name" value="Cysteine-rich domain"/>
    <property type="match status" value="1"/>
</dbReference>
<evidence type="ECO:0000313" key="1">
    <source>
        <dbReference type="EMBL" id="QJA96986.1"/>
    </source>
</evidence>
<reference evidence="1" key="1">
    <citation type="submission" date="2020-03" db="EMBL/GenBank/DDBJ databases">
        <title>The deep terrestrial virosphere.</title>
        <authorList>
            <person name="Holmfeldt K."/>
            <person name="Nilsson E."/>
            <person name="Simone D."/>
            <person name="Lopez-Fernandez M."/>
            <person name="Wu X."/>
            <person name="de Brujin I."/>
            <person name="Lundin D."/>
            <person name="Andersson A."/>
            <person name="Bertilsson S."/>
            <person name="Dopson M."/>
        </authorList>
    </citation>
    <scope>NUCLEOTIDE SEQUENCE</scope>
    <source>
        <strain evidence="1">MM415B06885</strain>
    </source>
</reference>
<accession>A0A6M3LNX4</accession>
<sequence>MDTDLKANTYKFNEDTWLSRQKCQQCGRPLYAEAFLGPVCGKCCKANHKKVVRR</sequence>
<organism evidence="1">
    <name type="scientific">viral metagenome</name>
    <dbReference type="NCBI Taxonomy" id="1070528"/>
    <lineage>
        <taxon>unclassified sequences</taxon>
        <taxon>metagenomes</taxon>
        <taxon>organismal metagenomes</taxon>
    </lineage>
</organism>
<dbReference type="EMBL" id="MT143452">
    <property type="protein sequence ID" value="QJA96986.1"/>
    <property type="molecule type" value="Genomic_DNA"/>
</dbReference>
<dbReference type="AlphaFoldDB" id="A0A6M3LNX4"/>
<gene>
    <name evidence="1" type="ORF">MM415B06885_0006</name>
</gene>
<protein>
    <submittedName>
        <fullName evidence="1">Uncharacterized protein</fullName>
    </submittedName>
</protein>
<proteinExistence type="predicted"/>
<name>A0A6M3LNX4_9ZZZZ</name>
<dbReference type="InterPro" id="IPR046349">
    <property type="entry name" value="C1-like_sf"/>
</dbReference>